<dbReference type="Gene3D" id="3.30.420.10">
    <property type="entry name" value="Ribonuclease H-like superfamily/Ribonuclease H"/>
    <property type="match status" value="2"/>
</dbReference>
<comment type="caution">
    <text evidence="1">The sequence shown here is derived from an EMBL/GenBank/DDBJ whole genome shotgun (WGS) entry which is preliminary data.</text>
</comment>
<dbReference type="PANTHER" id="PTHR47326">
    <property type="entry name" value="TRANSPOSABLE ELEMENT TC3 TRANSPOSASE-LIKE PROTEIN"/>
    <property type="match status" value="1"/>
</dbReference>
<organism evidence="1 2">
    <name type="scientific">Araneus ventricosus</name>
    <name type="common">Orbweaver spider</name>
    <name type="synonym">Epeira ventricosa</name>
    <dbReference type="NCBI Taxonomy" id="182803"/>
    <lineage>
        <taxon>Eukaryota</taxon>
        <taxon>Metazoa</taxon>
        <taxon>Ecdysozoa</taxon>
        <taxon>Arthropoda</taxon>
        <taxon>Chelicerata</taxon>
        <taxon>Arachnida</taxon>
        <taxon>Araneae</taxon>
        <taxon>Araneomorphae</taxon>
        <taxon>Entelegynae</taxon>
        <taxon>Araneoidea</taxon>
        <taxon>Araneidae</taxon>
        <taxon>Araneus</taxon>
    </lineage>
</organism>
<sequence>MKTETECIQNTDVQKLQPNDGPQHVTFAVEMLSPIENEHYFLNRVMFSDEATCHLSNKVNKHNCIIWGSENPHVEQEVERKSPKINMIGHGGPIAWPPRSPDVIPFDFFGYVKNKICSMEIKYVENLRASITFATVTTEMLRRTWLELDYRLDILRAAKAAHVEVH</sequence>
<dbReference type="GO" id="GO:0003676">
    <property type="term" value="F:nucleic acid binding"/>
    <property type="evidence" value="ECO:0007669"/>
    <property type="project" value="InterPro"/>
</dbReference>
<dbReference type="InterPro" id="IPR036397">
    <property type="entry name" value="RNaseH_sf"/>
</dbReference>
<dbReference type="PANTHER" id="PTHR47326:SF1">
    <property type="entry name" value="HTH PSQ-TYPE DOMAIN-CONTAINING PROTEIN"/>
    <property type="match status" value="1"/>
</dbReference>
<dbReference type="Proteomes" id="UP000499080">
    <property type="component" value="Unassembled WGS sequence"/>
</dbReference>
<accession>A0A4Y2I010</accession>
<keyword evidence="2" id="KW-1185">Reference proteome</keyword>
<proteinExistence type="predicted"/>
<evidence type="ECO:0000313" key="2">
    <source>
        <dbReference type="Proteomes" id="UP000499080"/>
    </source>
</evidence>
<dbReference type="AlphaFoldDB" id="A0A4Y2I010"/>
<evidence type="ECO:0000313" key="1">
    <source>
        <dbReference type="EMBL" id="GBM70960.1"/>
    </source>
</evidence>
<dbReference type="EMBL" id="BGPR01002284">
    <property type="protein sequence ID" value="GBM70960.1"/>
    <property type="molecule type" value="Genomic_DNA"/>
</dbReference>
<protein>
    <submittedName>
        <fullName evidence="1">Uncharacterized protein</fullName>
    </submittedName>
</protein>
<name>A0A4Y2I010_ARAVE</name>
<reference evidence="1 2" key="1">
    <citation type="journal article" date="2019" name="Sci. Rep.">
        <title>Orb-weaving spider Araneus ventricosus genome elucidates the spidroin gene catalogue.</title>
        <authorList>
            <person name="Kono N."/>
            <person name="Nakamura H."/>
            <person name="Ohtoshi R."/>
            <person name="Moran D.A.P."/>
            <person name="Shinohara A."/>
            <person name="Yoshida Y."/>
            <person name="Fujiwara M."/>
            <person name="Mori M."/>
            <person name="Tomita M."/>
            <person name="Arakawa K."/>
        </authorList>
    </citation>
    <scope>NUCLEOTIDE SEQUENCE [LARGE SCALE GENOMIC DNA]</scope>
</reference>
<gene>
    <name evidence="1" type="ORF">AVEN_112010_1</name>
</gene>